<comment type="caution">
    <text evidence="3">The sequence shown here is derived from an EMBL/GenBank/DDBJ whole genome shotgun (WGS) entry which is preliminary data.</text>
</comment>
<feature type="signal peptide" evidence="1">
    <location>
        <begin position="1"/>
        <end position="27"/>
    </location>
</feature>
<feature type="domain" description="Bulb-type lectin" evidence="2">
    <location>
        <begin position="28"/>
        <end position="142"/>
    </location>
</feature>
<dbReference type="InterPro" id="IPR001480">
    <property type="entry name" value="Bulb-type_lectin_dom"/>
</dbReference>
<evidence type="ECO:0000313" key="3">
    <source>
        <dbReference type="EMBL" id="KAG0463395.1"/>
    </source>
</evidence>
<dbReference type="PROSITE" id="PS50927">
    <property type="entry name" value="BULB_LECTIN"/>
    <property type="match status" value="1"/>
</dbReference>
<keyword evidence="1" id="KW-0732">Signal</keyword>
<evidence type="ECO:0000259" key="2">
    <source>
        <dbReference type="PROSITE" id="PS50927"/>
    </source>
</evidence>
<name>A0A835Q382_VANPL</name>
<dbReference type="Proteomes" id="UP000636800">
    <property type="component" value="Chromosome 10"/>
</dbReference>
<dbReference type="SUPFAM" id="SSF51110">
    <property type="entry name" value="alpha-D-mannose-specific plant lectins"/>
    <property type="match status" value="1"/>
</dbReference>
<dbReference type="EMBL" id="JADCNL010000010">
    <property type="protein sequence ID" value="KAG0463395.1"/>
    <property type="molecule type" value="Genomic_DNA"/>
</dbReference>
<organism evidence="3 4">
    <name type="scientific">Vanilla planifolia</name>
    <name type="common">Vanilla</name>
    <dbReference type="NCBI Taxonomy" id="51239"/>
    <lineage>
        <taxon>Eukaryota</taxon>
        <taxon>Viridiplantae</taxon>
        <taxon>Streptophyta</taxon>
        <taxon>Embryophyta</taxon>
        <taxon>Tracheophyta</taxon>
        <taxon>Spermatophyta</taxon>
        <taxon>Magnoliopsida</taxon>
        <taxon>Liliopsida</taxon>
        <taxon>Asparagales</taxon>
        <taxon>Orchidaceae</taxon>
        <taxon>Vanilloideae</taxon>
        <taxon>Vanilleae</taxon>
        <taxon>Vanilla</taxon>
    </lineage>
</organism>
<dbReference type="AlphaFoldDB" id="A0A835Q382"/>
<sequence>MEIMTSPIPKAAVIFLTLLLAFDSATARCIMTPGETLRSGHSLSSGNSRLTMEKNCDLVIYHNKIKIWSSQSAQNGKTCFLYLQHTGVLSIVTNDDASDEVWKSHRTVPAHPNFYSINFVLEPNGVATIFSNSRKIGHCRVNGIPVWSTAQLPEASDEQKRNP</sequence>
<dbReference type="Gene3D" id="2.90.10.10">
    <property type="entry name" value="Bulb-type lectin domain"/>
    <property type="match status" value="1"/>
</dbReference>
<reference evidence="3 4" key="1">
    <citation type="journal article" date="2020" name="Nat. Food">
        <title>A phased Vanilla planifolia genome enables genetic improvement of flavour and production.</title>
        <authorList>
            <person name="Hasing T."/>
            <person name="Tang H."/>
            <person name="Brym M."/>
            <person name="Khazi F."/>
            <person name="Huang T."/>
            <person name="Chambers A.H."/>
        </authorList>
    </citation>
    <scope>NUCLEOTIDE SEQUENCE [LARGE SCALE GENOMIC DNA]</scope>
    <source>
        <tissue evidence="3">Leaf</tissue>
    </source>
</reference>
<accession>A0A835Q382</accession>
<dbReference type="GO" id="GO:0051707">
    <property type="term" value="P:response to other organism"/>
    <property type="evidence" value="ECO:0007669"/>
    <property type="project" value="UniProtKB-ARBA"/>
</dbReference>
<protein>
    <recommendedName>
        <fullName evidence="2">Bulb-type lectin domain-containing protein</fullName>
    </recommendedName>
</protein>
<dbReference type="InterPro" id="IPR036426">
    <property type="entry name" value="Bulb-type_lectin_dom_sf"/>
</dbReference>
<evidence type="ECO:0000313" key="4">
    <source>
        <dbReference type="Proteomes" id="UP000636800"/>
    </source>
</evidence>
<dbReference type="OrthoDB" id="690068at2759"/>
<gene>
    <name evidence="3" type="ORF">HPP92_019464</name>
</gene>
<feature type="chain" id="PRO_5032314167" description="Bulb-type lectin domain-containing protein" evidence="1">
    <location>
        <begin position="28"/>
        <end position="163"/>
    </location>
</feature>
<proteinExistence type="predicted"/>
<evidence type="ECO:0000256" key="1">
    <source>
        <dbReference type="SAM" id="SignalP"/>
    </source>
</evidence>
<keyword evidence="4" id="KW-1185">Reference proteome</keyword>